<sequence length="92" mass="10336">MLLIRVYLFMDSAIAEEDSGTKSRQRGLADHLSSDAPARVQDKRLQMERRDRVDWIDTATQAFHEINVPTYLFDLAAKVPPGAASLVQEAYG</sequence>
<comment type="caution">
    <text evidence="2">The sequence shown here is derived from an EMBL/GenBank/DDBJ whole genome shotgun (WGS) entry which is preliminary data.</text>
</comment>
<dbReference type="EMBL" id="LSRX01000067">
    <property type="protein sequence ID" value="OLQ11021.1"/>
    <property type="molecule type" value="Genomic_DNA"/>
</dbReference>
<gene>
    <name evidence="2" type="ORF">AK812_SmicGene5247</name>
</gene>
<evidence type="ECO:0000256" key="1">
    <source>
        <dbReference type="SAM" id="MobiDB-lite"/>
    </source>
</evidence>
<dbReference type="Proteomes" id="UP000186817">
    <property type="component" value="Unassembled WGS sequence"/>
</dbReference>
<accession>A0A1Q9EUC3</accession>
<name>A0A1Q9EUC3_SYMMI</name>
<evidence type="ECO:0000313" key="3">
    <source>
        <dbReference type="Proteomes" id="UP000186817"/>
    </source>
</evidence>
<protein>
    <submittedName>
        <fullName evidence="2">Uncharacterized protein</fullName>
    </submittedName>
</protein>
<organism evidence="2 3">
    <name type="scientific">Symbiodinium microadriaticum</name>
    <name type="common">Dinoflagellate</name>
    <name type="synonym">Zooxanthella microadriatica</name>
    <dbReference type="NCBI Taxonomy" id="2951"/>
    <lineage>
        <taxon>Eukaryota</taxon>
        <taxon>Sar</taxon>
        <taxon>Alveolata</taxon>
        <taxon>Dinophyceae</taxon>
        <taxon>Suessiales</taxon>
        <taxon>Symbiodiniaceae</taxon>
        <taxon>Symbiodinium</taxon>
    </lineage>
</organism>
<feature type="region of interest" description="Disordered" evidence="1">
    <location>
        <begin position="17"/>
        <end position="43"/>
    </location>
</feature>
<dbReference type="AlphaFoldDB" id="A0A1Q9EUC3"/>
<reference evidence="2 3" key="1">
    <citation type="submission" date="2016-02" db="EMBL/GenBank/DDBJ databases">
        <title>Genome analysis of coral dinoflagellate symbionts highlights evolutionary adaptations to a symbiotic lifestyle.</title>
        <authorList>
            <person name="Aranda M."/>
            <person name="Li Y."/>
            <person name="Liew Y.J."/>
            <person name="Baumgarten S."/>
            <person name="Simakov O."/>
            <person name="Wilson M."/>
            <person name="Piel J."/>
            <person name="Ashoor H."/>
            <person name="Bougouffa S."/>
            <person name="Bajic V.B."/>
            <person name="Ryu T."/>
            <person name="Ravasi T."/>
            <person name="Bayer T."/>
            <person name="Micklem G."/>
            <person name="Kim H."/>
            <person name="Bhak J."/>
            <person name="Lajeunesse T.C."/>
            <person name="Voolstra C.R."/>
        </authorList>
    </citation>
    <scope>NUCLEOTIDE SEQUENCE [LARGE SCALE GENOMIC DNA]</scope>
    <source>
        <strain evidence="2 3">CCMP2467</strain>
    </source>
</reference>
<keyword evidence="3" id="KW-1185">Reference proteome</keyword>
<proteinExistence type="predicted"/>
<evidence type="ECO:0000313" key="2">
    <source>
        <dbReference type="EMBL" id="OLQ11021.1"/>
    </source>
</evidence>